<dbReference type="GO" id="GO:0015833">
    <property type="term" value="P:peptide transport"/>
    <property type="evidence" value="ECO:0007669"/>
    <property type="project" value="InterPro"/>
</dbReference>
<accession>A0A2N0Z6Y8</accession>
<keyword evidence="2" id="KW-0813">Transport</keyword>
<dbReference type="GO" id="GO:0055085">
    <property type="term" value="P:transmembrane transport"/>
    <property type="evidence" value="ECO:0007669"/>
    <property type="project" value="UniProtKB-ARBA"/>
</dbReference>
<evidence type="ECO:0000256" key="1">
    <source>
        <dbReference type="ARBA" id="ARBA00005417"/>
    </source>
</evidence>
<dbReference type="FunFam" id="3.40.50.300:FF:000016">
    <property type="entry name" value="Oligopeptide ABC transporter ATP-binding component"/>
    <property type="match status" value="1"/>
</dbReference>
<evidence type="ECO:0000256" key="4">
    <source>
        <dbReference type="ARBA" id="ARBA00022840"/>
    </source>
</evidence>
<proteinExistence type="inferred from homology"/>
<evidence type="ECO:0000313" key="6">
    <source>
        <dbReference type="EMBL" id="PKG25286.1"/>
    </source>
</evidence>
<keyword evidence="4 6" id="KW-0067">ATP-binding</keyword>
<dbReference type="PANTHER" id="PTHR43776:SF7">
    <property type="entry name" value="D,D-DIPEPTIDE TRANSPORT ATP-BINDING PROTEIN DDPF-RELATED"/>
    <property type="match status" value="1"/>
</dbReference>
<comment type="similarity">
    <text evidence="1">Belongs to the ABC transporter superfamily.</text>
</comment>
<evidence type="ECO:0000256" key="2">
    <source>
        <dbReference type="ARBA" id="ARBA00022448"/>
    </source>
</evidence>
<dbReference type="SUPFAM" id="SSF52540">
    <property type="entry name" value="P-loop containing nucleoside triphosphate hydrolases"/>
    <property type="match status" value="1"/>
</dbReference>
<dbReference type="PROSITE" id="PS00211">
    <property type="entry name" value="ABC_TRANSPORTER_1"/>
    <property type="match status" value="1"/>
</dbReference>
<gene>
    <name evidence="6" type="ORF">CWS01_02075</name>
</gene>
<evidence type="ECO:0000259" key="5">
    <source>
        <dbReference type="PROSITE" id="PS50893"/>
    </source>
</evidence>
<dbReference type="PROSITE" id="PS50893">
    <property type="entry name" value="ABC_TRANSPORTER_2"/>
    <property type="match status" value="1"/>
</dbReference>
<protein>
    <submittedName>
        <fullName evidence="6">Peptide ABC transporter ATP-binding protein</fullName>
    </submittedName>
</protein>
<dbReference type="InterPro" id="IPR017871">
    <property type="entry name" value="ABC_transporter-like_CS"/>
</dbReference>
<dbReference type="InterPro" id="IPR050319">
    <property type="entry name" value="ABC_transp_ATP-bind"/>
</dbReference>
<dbReference type="EMBL" id="PISE01000004">
    <property type="protein sequence ID" value="PKG25286.1"/>
    <property type="molecule type" value="Genomic_DNA"/>
</dbReference>
<dbReference type="RefSeq" id="WP_101175391.1">
    <property type="nucleotide sequence ID" value="NZ_PISE01000004.1"/>
</dbReference>
<evidence type="ECO:0000256" key="3">
    <source>
        <dbReference type="ARBA" id="ARBA00022741"/>
    </source>
</evidence>
<dbReference type="InterPro" id="IPR013563">
    <property type="entry name" value="Oligopep_ABC_C"/>
</dbReference>
<dbReference type="OrthoDB" id="9802264at2"/>
<dbReference type="InterPro" id="IPR003439">
    <property type="entry name" value="ABC_transporter-like_ATP-bd"/>
</dbReference>
<dbReference type="GO" id="GO:0016887">
    <property type="term" value="F:ATP hydrolysis activity"/>
    <property type="evidence" value="ECO:0007669"/>
    <property type="project" value="InterPro"/>
</dbReference>
<dbReference type="PANTHER" id="PTHR43776">
    <property type="entry name" value="TRANSPORT ATP-BINDING PROTEIN"/>
    <property type="match status" value="1"/>
</dbReference>
<comment type="caution">
    <text evidence="6">The sequence shown here is derived from an EMBL/GenBank/DDBJ whole genome shotgun (WGS) entry which is preliminary data.</text>
</comment>
<sequence length="321" mass="36213">MNMVKETKDKVLDIKNLDIHFKTKGNKVFKAVSNVSFYVNEGETYGLVGESGSGKSTTVRAILNLVDITNGSISYKDQDISKLGNKQFWPLRKELQMIFQDPISSLDPKKSIGETLEEVLKIHKLYSPKERTYQAMKILKEVGLQTEHYYKFPHQISGGQAQRVCIARALIINPTILVCDEPVSALDVSVQAQIINLLLDLKEEFNLTQIFIAHDLGVVRHISDRIGTMYLGNIVEEAPTDLLFENPLHPYTKLLLSSIPKPDPFVERERIELEGESTSVNHEAKGCKYAAKCPFTKDICKSAVPELKEIEAHHFVACHLY</sequence>
<dbReference type="Pfam" id="PF00005">
    <property type="entry name" value="ABC_tran"/>
    <property type="match status" value="1"/>
</dbReference>
<dbReference type="SMART" id="SM00382">
    <property type="entry name" value="AAA"/>
    <property type="match status" value="1"/>
</dbReference>
<dbReference type="GO" id="GO:0005524">
    <property type="term" value="F:ATP binding"/>
    <property type="evidence" value="ECO:0007669"/>
    <property type="project" value="UniProtKB-KW"/>
</dbReference>
<organism evidence="6 7">
    <name type="scientific">Niallia nealsonii</name>
    <dbReference type="NCBI Taxonomy" id="115979"/>
    <lineage>
        <taxon>Bacteria</taxon>
        <taxon>Bacillati</taxon>
        <taxon>Bacillota</taxon>
        <taxon>Bacilli</taxon>
        <taxon>Bacillales</taxon>
        <taxon>Bacillaceae</taxon>
        <taxon>Niallia</taxon>
    </lineage>
</organism>
<dbReference type="Proteomes" id="UP000233375">
    <property type="component" value="Unassembled WGS sequence"/>
</dbReference>
<reference evidence="6 7" key="1">
    <citation type="journal article" date="2003" name="Int. J. Syst. Evol. Microbiol.">
        <title>Bacillus nealsonii sp. nov., isolated from a spacecraft-assembly facility, whose spores are gamma-radiation resistant.</title>
        <authorList>
            <person name="Venkateswaran K."/>
            <person name="Kempf M."/>
            <person name="Chen F."/>
            <person name="Satomi M."/>
            <person name="Nicholson W."/>
            <person name="Kern R."/>
        </authorList>
    </citation>
    <scope>NUCLEOTIDE SEQUENCE [LARGE SCALE GENOMIC DNA]</scope>
    <source>
        <strain evidence="6 7">FO-92</strain>
    </source>
</reference>
<dbReference type="Pfam" id="PF08352">
    <property type="entry name" value="oligo_HPY"/>
    <property type="match status" value="1"/>
</dbReference>
<dbReference type="InterPro" id="IPR027417">
    <property type="entry name" value="P-loop_NTPase"/>
</dbReference>
<name>A0A2N0Z6Y8_9BACI</name>
<dbReference type="Gene3D" id="3.40.50.300">
    <property type="entry name" value="P-loop containing nucleotide triphosphate hydrolases"/>
    <property type="match status" value="1"/>
</dbReference>
<feature type="domain" description="ABC transporter" evidence="5">
    <location>
        <begin position="14"/>
        <end position="256"/>
    </location>
</feature>
<keyword evidence="3" id="KW-0547">Nucleotide-binding</keyword>
<keyword evidence="7" id="KW-1185">Reference proteome</keyword>
<dbReference type="NCBIfam" id="TIGR01727">
    <property type="entry name" value="oligo_HPY"/>
    <property type="match status" value="1"/>
</dbReference>
<dbReference type="AlphaFoldDB" id="A0A2N0Z6Y8"/>
<dbReference type="CDD" id="cd03257">
    <property type="entry name" value="ABC_NikE_OppD_transporters"/>
    <property type="match status" value="1"/>
</dbReference>
<evidence type="ECO:0000313" key="7">
    <source>
        <dbReference type="Proteomes" id="UP000233375"/>
    </source>
</evidence>
<dbReference type="InterPro" id="IPR003593">
    <property type="entry name" value="AAA+_ATPase"/>
</dbReference>